<reference evidence="2 3" key="1">
    <citation type="submission" date="2018-06" db="EMBL/GenBank/DDBJ databases">
        <title>Flavobacterium sp IMCC34762, genome.</title>
        <authorList>
            <person name="Joung Y."/>
            <person name="Cho J."/>
            <person name="Song J."/>
        </authorList>
    </citation>
    <scope>NUCLEOTIDE SEQUENCE [LARGE SCALE GENOMIC DNA]</scope>
    <source>
        <strain evidence="2 3">IMCC34762</strain>
    </source>
</reference>
<keyword evidence="1" id="KW-0732">Signal</keyword>
<dbReference type="SUPFAM" id="SSF56935">
    <property type="entry name" value="Porins"/>
    <property type="match status" value="1"/>
</dbReference>
<dbReference type="OrthoDB" id="1491239at2"/>
<comment type="caution">
    <text evidence="2">The sequence shown here is derived from an EMBL/GenBank/DDBJ whole genome shotgun (WGS) entry which is preliminary data.</text>
</comment>
<dbReference type="Proteomes" id="UP000249177">
    <property type="component" value="Unassembled WGS sequence"/>
</dbReference>
<keyword evidence="3" id="KW-1185">Reference proteome</keyword>
<sequence>MIKKIIVIACFFFSLMSNAQSGSASPYSFFGIGESRFKGNLENRSMGGLNIEQDSLHINILNPASFASIRFTTFTIGGNYTSTSLKTDSKKENAQRTTLDYLAVALPLGKIGVGFGLLPYTSVGYNIQSTSSDPNGANNVMKGTGGLNKAFFSLGYTIIPNLVIGADMQYNFGRINNSNLEYITGVAIGTQEVNKADLNGFTANFGAMYKYKIYKKTNLYSSFTYTPQSKLSSSNKRTISTVNYNSNFDVGVIDAVDEREIRTDLTIPEKISFGFGAGQTKKWMIGTQMVFQNVGKLASDYNTSSNTTYGKYSSYSLGGYYVPNYNVFSKYYQKVVYRAGLKFTKTGTIVNSEEINDKGITLGFGLPISGSLSNMNVGLEYGQRGTTAKGLVQENYFTFAVSFSLNDKWFGHRKID</sequence>
<evidence type="ECO:0008006" key="4">
    <source>
        <dbReference type="Google" id="ProtNLM"/>
    </source>
</evidence>
<proteinExistence type="predicted"/>
<dbReference type="AlphaFoldDB" id="A0A2W7TSM8"/>
<dbReference type="RefSeq" id="WP_111411173.1">
    <property type="nucleotide sequence ID" value="NZ_QKXH01000011.1"/>
</dbReference>
<gene>
    <name evidence="2" type="ORF">DOS84_16340</name>
</gene>
<evidence type="ECO:0000256" key="1">
    <source>
        <dbReference type="SAM" id="SignalP"/>
    </source>
</evidence>
<organism evidence="2 3">
    <name type="scientific">Flavobacterium aquariorum</name>
    <dbReference type="NCBI Taxonomy" id="2217670"/>
    <lineage>
        <taxon>Bacteria</taxon>
        <taxon>Pseudomonadati</taxon>
        <taxon>Bacteroidota</taxon>
        <taxon>Flavobacteriia</taxon>
        <taxon>Flavobacteriales</taxon>
        <taxon>Flavobacteriaceae</taxon>
        <taxon>Flavobacterium</taxon>
    </lineage>
</organism>
<evidence type="ECO:0000313" key="2">
    <source>
        <dbReference type="EMBL" id="PZX92376.1"/>
    </source>
</evidence>
<name>A0A2W7TSM8_9FLAO</name>
<dbReference type="Gene3D" id="2.40.160.60">
    <property type="entry name" value="Outer membrane protein transport protein (OMPP1/FadL/TodX)"/>
    <property type="match status" value="1"/>
</dbReference>
<feature type="chain" id="PRO_5015954399" description="Aromatic hydrocarbon degradation protein" evidence="1">
    <location>
        <begin position="20"/>
        <end position="416"/>
    </location>
</feature>
<evidence type="ECO:0000313" key="3">
    <source>
        <dbReference type="Proteomes" id="UP000249177"/>
    </source>
</evidence>
<accession>A0A2W7TSM8</accession>
<dbReference type="EMBL" id="QKXH01000011">
    <property type="protein sequence ID" value="PZX92376.1"/>
    <property type="molecule type" value="Genomic_DNA"/>
</dbReference>
<protein>
    <recommendedName>
        <fullName evidence="4">Aromatic hydrocarbon degradation protein</fullName>
    </recommendedName>
</protein>
<feature type="signal peptide" evidence="1">
    <location>
        <begin position="1"/>
        <end position="19"/>
    </location>
</feature>